<proteinExistence type="predicted"/>
<dbReference type="Proteomes" id="UP000613208">
    <property type="component" value="Unassembled WGS sequence"/>
</dbReference>
<keyword evidence="1" id="KW-0812">Transmembrane</keyword>
<comment type="caution">
    <text evidence="3">The sequence shown here is derived from an EMBL/GenBank/DDBJ whole genome shotgun (WGS) entry which is preliminary data.</text>
</comment>
<feature type="domain" description="Protein kinase" evidence="2">
    <location>
        <begin position="38"/>
        <end position="276"/>
    </location>
</feature>
<reference evidence="3" key="1">
    <citation type="submission" date="2020-06" db="EMBL/GenBank/DDBJ databases">
        <title>Characterization of fructooligosaccharide metabolism and fructooligosaccharide-degrading enzymes in human commensal butyrate producers.</title>
        <authorList>
            <person name="Tanno H."/>
            <person name="Fujii T."/>
            <person name="Hirano K."/>
            <person name="Maeno S."/>
            <person name="Tonozuka T."/>
            <person name="Sakamoto M."/>
            <person name="Ohkuma M."/>
            <person name="Tochio T."/>
            <person name="Endo A."/>
        </authorList>
    </citation>
    <scope>NUCLEOTIDE SEQUENCE</scope>
    <source>
        <strain evidence="3">JCM 17466</strain>
    </source>
</reference>
<keyword evidence="4" id="KW-1185">Reference proteome</keyword>
<organism evidence="3 4">
    <name type="scientific">Anaerostipes butyraticus</name>
    <dbReference type="NCBI Taxonomy" id="645466"/>
    <lineage>
        <taxon>Bacteria</taxon>
        <taxon>Bacillati</taxon>
        <taxon>Bacillota</taxon>
        <taxon>Clostridia</taxon>
        <taxon>Lachnospirales</taxon>
        <taxon>Lachnospiraceae</taxon>
        <taxon>Anaerostipes</taxon>
    </lineage>
</organism>
<accession>A0A916VD65</accession>
<keyword evidence="1" id="KW-0472">Membrane</keyword>
<dbReference type="PROSITE" id="PS50011">
    <property type="entry name" value="PROTEIN_KINASE_DOM"/>
    <property type="match status" value="1"/>
</dbReference>
<sequence>MNEKEESEQICPVCKKGLWEYEWQDNYLEPYTVLEEKYMIGAVLEQDEHTIRYAGYDLVLEQKVLIYEYPEEFWKAEKEKKVKSLFGKILSSGIAVIKDYFLENGKGYMITTFPEGETLESYIKEKHKIEEEKAEQMFRPVLRAVNGLHAAGQVHGNISLKHLVVMEDGTLRLLADCKNRISEDDADEYKAPEQLDSDGVLGPWTDVYALCVVWYEMVTGHKVQKAADRMKKDNVRSPHWYTKIRDKTEQALMRGISLEAQMRFFSIGNLLESIDLPREEEEKGMGVIRHIWGENWLNTAQQEEKRRKKNRVKGYFLKRIAAVMICLICLSGLTAGGLYTYVQTHQRDYFAWKLQKAKEKTENSQGKICFDKEDSEYKEMLDYFLKYGEKQEDTISDEITYEIKEENWDECPVEQGVRGAFYLDYKTAKDIIQYYMKVEDKIDLMEESGALRGEIYKEAEEEIILYANKENTYKVRGENETVVLSYDPLSQRLGSVKFQASKERCSYFLEKILPFLVPETYLTKQECREITEKSLEKGKYFVLEPNAKCQIIFEYPSDTEKRTSQYSVEIKADLYETSSLARFEENSNDETVYAGNYERGSSKYKKFVSYVKKHAISKEKIADNKQLNEVESTQFVLSESDALKWGEPCNEFRFFVRLDNLIGELKDKKYQMIKESEEKKCIVELQKYGAILTDFSVVQKYKMTDDIFLDVKKDLVNGKVISLKVYQNKDKNVPSEKAVADILRLISDKQDEFLEDFGKNKLQIQSTESRSLYWFRGAVVFTRIDEKNNLTMTIMPPKPGNADYYWPQ</sequence>
<dbReference type="Pfam" id="PF00069">
    <property type="entry name" value="Pkinase"/>
    <property type="match status" value="1"/>
</dbReference>
<dbReference type="InterPro" id="IPR011009">
    <property type="entry name" value="Kinase-like_dom_sf"/>
</dbReference>
<protein>
    <recommendedName>
        <fullName evidence="2">Protein kinase domain-containing protein</fullName>
    </recommendedName>
</protein>
<evidence type="ECO:0000313" key="4">
    <source>
        <dbReference type="Proteomes" id="UP000613208"/>
    </source>
</evidence>
<feature type="transmembrane region" description="Helical" evidence="1">
    <location>
        <begin position="316"/>
        <end position="339"/>
    </location>
</feature>
<dbReference type="AlphaFoldDB" id="A0A916VD65"/>
<dbReference type="Gene3D" id="1.10.510.10">
    <property type="entry name" value="Transferase(Phosphotransferase) domain 1"/>
    <property type="match status" value="1"/>
</dbReference>
<gene>
    <name evidence="3" type="ORF">ANBU17_11950</name>
</gene>
<dbReference type="GO" id="GO:0005524">
    <property type="term" value="F:ATP binding"/>
    <property type="evidence" value="ECO:0007669"/>
    <property type="project" value="InterPro"/>
</dbReference>
<dbReference type="PANTHER" id="PTHR24362">
    <property type="entry name" value="SERINE/THREONINE-PROTEIN KINASE NEK"/>
    <property type="match status" value="1"/>
</dbReference>
<evidence type="ECO:0000259" key="2">
    <source>
        <dbReference type="PROSITE" id="PS50011"/>
    </source>
</evidence>
<evidence type="ECO:0000256" key="1">
    <source>
        <dbReference type="SAM" id="Phobius"/>
    </source>
</evidence>
<dbReference type="EMBL" id="BLYI01000027">
    <property type="protein sequence ID" value="GFO84848.1"/>
    <property type="molecule type" value="Genomic_DNA"/>
</dbReference>
<dbReference type="SUPFAM" id="SSF56112">
    <property type="entry name" value="Protein kinase-like (PK-like)"/>
    <property type="match status" value="1"/>
</dbReference>
<dbReference type="PANTHER" id="PTHR24362:SF309">
    <property type="entry name" value="PROTEIN KINASE DOMAIN-CONTAINING PROTEIN"/>
    <property type="match status" value="1"/>
</dbReference>
<evidence type="ECO:0000313" key="3">
    <source>
        <dbReference type="EMBL" id="GFO84848.1"/>
    </source>
</evidence>
<dbReference type="RefSeq" id="WP_201310563.1">
    <property type="nucleotide sequence ID" value="NZ_BLYI01000027.1"/>
</dbReference>
<dbReference type="GO" id="GO:0004672">
    <property type="term" value="F:protein kinase activity"/>
    <property type="evidence" value="ECO:0007669"/>
    <property type="project" value="InterPro"/>
</dbReference>
<name>A0A916VD65_9FIRM</name>
<keyword evidence="1" id="KW-1133">Transmembrane helix</keyword>
<dbReference type="InterPro" id="IPR000719">
    <property type="entry name" value="Prot_kinase_dom"/>
</dbReference>